<evidence type="ECO:0000313" key="2">
    <source>
        <dbReference type="EMBL" id="GFM35988.1"/>
    </source>
</evidence>
<reference evidence="2 3" key="1">
    <citation type="submission" date="2020-05" db="EMBL/GenBank/DDBJ databases">
        <title>Draft genome sequence of Desulfovibrio psychrotolerans JS1T.</title>
        <authorList>
            <person name="Ueno A."/>
            <person name="Tamazawa S."/>
            <person name="Tamamura S."/>
            <person name="Murakami T."/>
            <person name="Kiyama T."/>
            <person name="Inomata H."/>
            <person name="Amano Y."/>
            <person name="Miyakawa K."/>
            <person name="Tamaki H."/>
            <person name="Naganuma T."/>
            <person name="Kaneko K."/>
        </authorList>
    </citation>
    <scope>NUCLEOTIDE SEQUENCE [LARGE SCALE GENOMIC DNA]</scope>
    <source>
        <strain evidence="2 3">JS1</strain>
    </source>
</reference>
<dbReference type="Gene3D" id="3.40.50.300">
    <property type="entry name" value="P-loop containing nucleotide triphosphate hydrolases"/>
    <property type="match status" value="1"/>
</dbReference>
<gene>
    <name evidence="2" type="ORF">DSM19430T_06720</name>
</gene>
<keyword evidence="3" id="KW-1185">Reference proteome</keyword>
<dbReference type="GO" id="GO:0005524">
    <property type="term" value="F:ATP binding"/>
    <property type="evidence" value="ECO:0007669"/>
    <property type="project" value="InterPro"/>
</dbReference>
<dbReference type="SUPFAM" id="SSF52540">
    <property type="entry name" value="P-loop containing nucleoside triphosphate hydrolases"/>
    <property type="match status" value="1"/>
</dbReference>
<dbReference type="RefSeq" id="WP_174408685.1">
    <property type="nucleotide sequence ID" value="NZ_BLVP01000002.1"/>
</dbReference>
<organism evidence="2 3">
    <name type="scientific">Desulfovibrio psychrotolerans</name>
    <dbReference type="NCBI Taxonomy" id="415242"/>
    <lineage>
        <taxon>Bacteria</taxon>
        <taxon>Pseudomonadati</taxon>
        <taxon>Thermodesulfobacteriota</taxon>
        <taxon>Desulfovibrionia</taxon>
        <taxon>Desulfovibrionales</taxon>
        <taxon>Desulfovibrionaceae</taxon>
        <taxon>Desulfovibrio</taxon>
    </lineage>
</organism>
<dbReference type="GO" id="GO:0016887">
    <property type="term" value="F:ATP hydrolysis activity"/>
    <property type="evidence" value="ECO:0007669"/>
    <property type="project" value="InterPro"/>
</dbReference>
<dbReference type="AlphaFoldDB" id="A0A7J0BQP6"/>
<dbReference type="PANTHER" id="PTHR43581:SF2">
    <property type="entry name" value="EXCINUCLEASE ATPASE SUBUNIT"/>
    <property type="match status" value="1"/>
</dbReference>
<accession>A0A7J0BQP6</accession>
<evidence type="ECO:0000259" key="1">
    <source>
        <dbReference type="Pfam" id="PF13304"/>
    </source>
</evidence>
<dbReference type="Proteomes" id="UP000503820">
    <property type="component" value="Unassembled WGS sequence"/>
</dbReference>
<evidence type="ECO:0000313" key="3">
    <source>
        <dbReference type="Proteomes" id="UP000503820"/>
    </source>
</evidence>
<dbReference type="InterPro" id="IPR027417">
    <property type="entry name" value="P-loop_NTPase"/>
</dbReference>
<name>A0A7J0BQP6_9BACT</name>
<dbReference type="InterPro" id="IPR051396">
    <property type="entry name" value="Bact_Antivir_Def_Nuclease"/>
</dbReference>
<sequence length="339" mass="38064">MELQIKKWGVLRDSTIPLPGLTVITGYNATGKSTVGKLLLALVNCTIFHSNDYKPGQFGERNIFPLLDNILGQADEGANTFLKTNGPDFELSRIANRYSIPKTYINSESEIPIKAAFLIETPFVAHLSRLFQQVQSYASRDISGLRIEYPFAMNDVYVKLISKRQNITEIQERIAQDLYKACRGHIDLTASPPVFIESTSDGERKIDIKNTASGQLGLSILGKLLENGWVASDAISIFDEPESHMHPHWQLIYADLLVRCVEELGATIVVTTHTPYMLQALKVFSDQRIKDKAAFCLAERKGDHAQITVDDSPDLDRILPLMTDPMERIQLLKVWDDES</sequence>
<comment type="caution">
    <text evidence="2">The sequence shown here is derived from an EMBL/GenBank/DDBJ whole genome shotgun (WGS) entry which is preliminary data.</text>
</comment>
<dbReference type="Pfam" id="PF13304">
    <property type="entry name" value="AAA_21"/>
    <property type="match status" value="1"/>
</dbReference>
<proteinExistence type="predicted"/>
<protein>
    <recommendedName>
        <fullName evidence="1">ATPase AAA-type core domain-containing protein</fullName>
    </recommendedName>
</protein>
<dbReference type="PANTHER" id="PTHR43581">
    <property type="entry name" value="ATP/GTP PHOSPHATASE"/>
    <property type="match status" value="1"/>
</dbReference>
<feature type="domain" description="ATPase AAA-type core" evidence="1">
    <location>
        <begin position="21"/>
        <end position="276"/>
    </location>
</feature>
<dbReference type="InterPro" id="IPR003959">
    <property type="entry name" value="ATPase_AAA_core"/>
</dbReference>
<dbReference type="EMBL" id="BLVP01000002">
    <property type="protein sequence ID" value="GFM35988.1"/>
    <property type="molecule type" value="Genomic_DNA"/>
</dbReference>